<sequence>MDIKSKSIDELSNLCKDIRSKILKTVSLNGGHLSSNMGVVELSVAMHYVFDPKNDPFIFDVSHQSYTHKLLTDRWDDFDTLRQFGGISGYTKPSESEFDYFVAGHSSTSISIAVGACKAIKLKGEKRLPVALIGDGAMSAGMAYEALNELGDRKYPCVIILNDNEMSISKPIGALSKYLSQMMAGQFYQKFKSRVNQFLSYVPDSAAYMAKRLEEGIRLITPGMFFEELGLEYIGPVDGHDLKALISTLNTAKTMNKPVIVHVQTIKGKGYEPAEGKFEKWHGVSPFDPQSGECTKKSSTKNATSIFSDLLLSLAKKHENVVGITAAMPSGTGLDKLIEAYPERFWDVAIAEQHGVTSMAAMAKEGFKPYIAIYSTFMQRAYDQVIHDVAIMNLPVVICMDRAGIVGEDGETHQGVFDISFLNAIPNLTLIAPRDAATFSKIMDFSYSFNAPLAIRYPRGSFMLGNEFEAKEIKFAKAQILQQGDSDVAFIGYGNAVGKALKVAKNLDFKGTIIDLVFAKPLDEEILLDLAKTTKRWYIFSDSAKKGGIGEILAGFLQEKLLPNISIKSFEYEDKFIKHGNHALIEDSLGISVEKISEFILKDKKYYLL</sequence>
<evidence type="ECO:0000259" key="11">
    <source>
        <dbReference type="SMART" id="SM00861"/>
    </source>
</evidence>
<dbReference type="CDD" id="cd07033">
    <property type="entry name" value="TPP_PYR_DXS_TK_like"/>
    <property type="match status" value="1"/>
</dbReference>
<comment type="cofactor">
    <cofactor evidence="10">
        <name>Mg(2+)</name>
        <dbReference type="ChEBI" id="CHEBI:18420"/>
    </cofactor>
    <text evidence="10">Binds 1 Mg(2+) ion per subunit.</text>
</comment>
<evidence type="ECO:0000256" key="4">
    <source>
        <dbReference type="ARBA" id="ARBA00022679"/>
    </source>
</evidence>
<dbReference type="InterPro" id="IPR049557">
    <property type="entry name" value="Transketolase_CS"/>
</dbReference>
<accession>A0A0S4S6R5</accession>
<feature type="binding site" evidence="10">
    <location>
        <begin position="104"/>
        <end position="106"/>
    </location>
    <ligand>
        <name>thiamine diphosphate</name>
        <dbReference type="ChEBI" id="CHEBI:58937"/>
    </ligand>
</feature>
<dbReference type="InterPro" id="IPR033248">
    <property type="entry name" value="Transketolase_C"/>
</dbReference>
<gene>
    <name evidence="10 12" type="primary">dxs</name>
    <name evidence="12" type="ORF">ERS686654_01325</name>
</gene>
<dbReference type="GO" id="GO:0009228">
    <property type="term" value="P:thiamine biosynthetic process"/>
    <property type="evidence" value="ECO:0007669"/>
    <property type="project" value="UniProtKB-UniRule"/>
</dbReference>
<keyword evidence="6 10" id="KW-0460">Magnesium</keyword>
<feature type="binding site" evidence="10">
    <location>
        <position position="164"/>
    </location>
    <ligand>
        <name>thiamine diphosphate</name>
        <dbReference type="ChEBI" id="CHEBI:58937"/>
    </ligand>
</feature>
<evidence type="ECO:0000313" key="13">
    <source>
        <dbReference type="Proteomes" id="UP000052237"/>
    </source>
</evidence>
<evidence type="ECO:0000256" key="2">
    <source>
        <dbReference type="ARBA" id="ARBA00011081"/>
    </source>
</evidence>
<reference evidence="12 13" key="1">
    <citation type="submission" date="2015-11" db="EMBL/GenBank/DDBJ databases">
        <authorList>
            <consortium name="Pathogen Informatics"/>
        </authorList>
    </citation>
    <scope>NUCLEOTIDE SEQUENCE [LARGE SCALE GENOMIC DNA]</scope>
    <source>
        <strain evidence="12 13">006A-0059</strain>
    </source>
</reference>
<keyword evidence="5 10" id="KW-0479">Metal-binding</keyword>
<dbReference type="InterPro" id="IPR009014">
    <property type="entry name" value="Transketo_C/PFOR_II"/>
</dbReference>
<comment type="pathway">
    <text evidence="1 10">Metabolic intermediate biosynthesis; 1-deoxy-D-xylulose 5-phosphate biosynthesis; 1-deoxy-D-xylulose 5-phosphate from D-glyceraldehyde 3-phosphate and pyruvate: step 1/1.</text>
</comment>
<dbReference type="GO" id="GO:0008661">
    <property type="term" value="F:1-deoxy-D-xylulose-5-phosphate synthase activity"/>
    <property type="evidence" value="ECO:0007669"/>
    <property type="project" value="UniProtKB-UniRule"/>
</dbReference>
<dbReference type="Gene3D" id="3.40.50.970">
    <property type="match status" value="2"/>
</dbReference>
<dbReference type="PANTHER" id="PTHR43322:SF5">
    <property type="entry name" value="1-DEOXY-D-XYLULOSE-5-PHOSPHATE SYNTHASE, CHLOROPLASTIC"/>
    <property type="match status" value="1"/>
</dbReference>
<dbReference type="InterPro" id="IPR020826">
    <property type="entry name" value="Transketolase_BS"/>
</dbReference>
<dbReference type="NCBIfam" id="NF003933">
    <property type="entry name" value="PRK05444.2-2"/>
    <property type="match status" value="1"/>
</dbReference>
<evidence type="ECO:0000256" key="7">
    <source>
        <dbReference type="ARBA" id="ARBA00022977"/>
    </source>
</evidence>
<dbReference type="InterPro" id="IPR029061">
    <property type="entry name" value="THDP-binding"/>
</dbReference>
<dbReference type="SUPFAM" id="SSF52922">
    <property type="entry name" value="TK C-terminal domain-like"/>
    <property type="match status" value="1"/>
</dbReference>
<feature type="binding site" evidence="10">
    <location>
        <position position="352"/>
    </location>
    <ligand>
        <name>thiamine diphosphate</name>
        <dbReference type="ChEBI" id="CHEBI:58937"/>
    </ligand>
</feature>
<comment type="similarity">
    <text evidence="2 10">Belongs to the transketolase family. DXPS subfamily.</text>
</comment>
<evidence type="ECO:0000256" key="8">
    <source>
        <dbReference type="ARBA" id="ARBA00023052"/>
    </source>
</evidence>
<feature type="binding site" evidence="10">
    <location>
        <position position="271"/>
    </location>
    <ligand>
        <name>thiamine diphosphate</name>
        <dbReference type="ChEBI" id="CHEBI:58937"/>
    </ligand>
</feature>
<comment type="catalytic activity">
    <reaction evidence="10">
        <text>D-glyceraldehyde 3-phosphate + pyruvate + H(+) = 1-deoxy-D-xylulose 5-phosphate + CO2</text>
        <dbReference type="Rhea" id="RHEA:12605"/>
        <dbReference type="ChEBI" id="CHEBI:15361"/>
        <dbReference type="ChEBI" id="CHEBI:15378"/>
        <dbReference type="ChEBI" id="CHEBI:16526"/>
        <dbReference type="ChEBI" id="CHEBI:57792"/>
        <dbReference type="ChEBI" id="CHEBI:59776"/>
        <dbReference type="EC" id="2.2.1.7"/>
    </reaction>
</comment>
<dbReference type="GO" id="GO:0016114">
    <property type="term" value="P:terpenoid biosynthetic process"/>
    <property type="evidence" value="ECO:0007669"/>
    <property type="project" value="UniProtKB-UniRule"/>
</dbReference>
<organism evidence="12 13">
    <name type="scientific">Campylobacter hyointestinalis subsp. hyointestinalis</name>
    <dbReference type="NCBI Taxonomy" id="91352"/>
    <lineage>
        <taxon>Bacteria</taxon>
        <taxon>Pseudomonadati</taxon>
        <taxon>Campylobacterota</taxon>
        <taxon>Epsilonproteobacteria</taxon>
        <taxon>Campylobacterales</taxon>
        <taxon>Campylobacteraceae</taxon>
        <taxon>Campylobacter</taxon>
    </lineage>
</organism>
<feature type="binding site" evidence="10">
    <location>
        <position position="135"/>
    </location>
    <ligand>
        <name>Mg(2+)</name>
        <dbReference type="ChEBI" id="CHEBI:18420"/>
    </ligand>
</feature>
<dbReference type="Pfam" id="PF13292">
    <property type="entry name" value="DXP_synthase_N"/>
    <property type="match status" value="1"/>
</dbReference>
<feature type="binding site" evidence="10">
    <location>
        <begin position="136"/>
        <end position="137"/>
    </location>
    <ligand>
        <name>thiamine diphosphate</name>
        <dbReference type="ChEBI" id="CHEBI:58937"/>
    </ligand>
</feature>
<evidence type="ECO:0000256" key="5">
    <source>
        <dbReference type="ARBA" id="ARBA00022723"/>
    </source>
</evidence>
<dbReference type="GO" id="GO:0030976">
    <property type="term" value="F:thiamine pyrophosphate binding"/>
    <property type="evidence" value="ECO:0007669"/>
    <property type="project" value="UniProtKB-UniRule"/>
</dbReference>
<proteinExistence type="inferred from homology"/>
<dbReference type="PROSITE" id="PS00802">
    <property type="entry name" value="TRANSKETOLASE_2"/>
    <property type="match status" value="1"/>
</dbReference>
<dbReference type="UniPathway" id="UPA00064">
    <property type="reaction ID" value="UER00091"/>
</dbReference>
<dbReference type="GO" id="GO:0019288">
    <property type="term" value="P:isopentenyl diphosphate biosynthetic process, methylerythritol 4-phosphate pathway"/>
    <property type="evidence" value="ECO:0007669"/>
    <property type="project" value="TreeGrafter"/>
</dbReference>
<dbReference type="CDD" id="cd02007">
    <property type="entry name" value="TPP_DXS"/>
    <property type="match status" value="1"/>
</dbReference>
<comment type="caution">
    <text evidence="12">The sequence shown here is derived from an EMBL/GenBank/DDBJ whole genome shotgun (WGS) entry which is preliminary data.</text>
</comment>
<evidence type="ECO:0000256" key="6">
    <source>
        <dbReference type="ARBA" id="ARBA00022842"/>
    </source>
</evidence>
<dbReference type="GO" id="GO:0000287">
    <property type="term" value="F:magnesium ion binding"/>
    <property type="evidence" value="ECO:0007669"/>
    <property type="project" value="UniProtKB-UniRule"/>
</dbReference>
<evidence type="ECO:0000256" key="10">
    <source>
        <dbReference type="HAMAP-Rule" id="MF_00315"/>
    </source>
</evidence>
<evidence type="ECO:0000256" key="3">
    <source>
        <dbReference type="ARBA" id="ARBA00011738"/>
    </source>
</evidence>
<dbReference type="PANTHER" id="PTHR43322">
    <property type="entry name" value="1-D-DEOXYXYLULOSE 5-PHOSPHATE SYNTHASE-RELATED"/>
    <property type="match status" value="1"/>
</dbReference>
<dbReference type="SMART" id="SM00861">
    <property type="entry name" value="Transket_pyr"/>
    <property type="match status" value="1"/>
</dbReference>
<feature type="domain" description="Transketolase-like pyrimidine-binding" evidence="11">
    <location>
        <begin position="301"/>
        <end position="464"/>
    </location>
</feature>
<dbReference type="InterPro" id="IPR005477">
    <property type="entry name" value="Dxylulose-5-P_synthase"/>
</dbReference>
<dbReference type="EC" id="2.2.1.7" evidence="10"/>
<dbReference type="SUPFAM" id="SSF52518">
    <property type="entry name" value="Thiamin diphosphate-binding fold (THDP-binding)"/>
    <property type="match status" value="2"/>
</dbReference>
<evidence type="ECO:0000256" key="1">
    <source>
        <dbReference type="ARBA" id="ARBA00004980"/>
    </source>
</evidence>
<keyword evidence="7 10" id="KW-0784">Thiamine biosynthesis</keyword>
<evidence type="ECO:0000256" key="9">
    <source>
        <dbReference type="ARBA" id="ARBA00023229"/>
    </source>
</evidence>
<dbReference type="Pfam" id="PF02779">
    <property type="entry name" value="Transket_pyr"/>
    <property type="match status" value="1"/>
</dbReference>
<dbReference type="InterPro" id="IPR005475">
    <property type="entry name" value="Transketolase-like_Pyr-bd"/>
</dbReference>
<dbReference type="Pfam" id="PF02780">
    <property type="entry name" value="Transketolase_C"/>
    <property type="match status" value="1"/>
</dbReference>
<keyword evidence="4 10" id="KW-0808">Transferase</keyword>
<protein>
    <recommendedName>
        <fullName evidence="10">1-deoxy-D-xylulose-5-phosphate synthase</fullName>
        <ecNumber evidence="10">2.2.1.7</ecNumber>
    </recommendedName>
    <alternativeName>
        <fullName evidence="10">1-deoxyxylulose-5-phosphate synthase</fullName>
        <shortName evidence="10">DXP synthase</shortName>
        <shortName evidence="10">DXPS</shortName>
    </alternativeName>
</protein>
<comment type="cofactor">
    <cofactor evidence="10">
        <name>thiamine diphosphate</name>
        <dbReference type="ChEBI" id="CHEBI:58937"/>
    </cofactor>
    <text evidence="10">Binds 1 thiamine pyrophosphate per subunit.</text>
</comment>
<keyword evidence="8 10" id="KW-0786">Thiamine pyrophosphate</keyword>
<name>A0A0S4S6R5_CAMHY</name>
<dbReference type="HAMAP" id="MF_00315">
    <property type="entry name" value="DXP_synth"/>
    <property type="match status" value="1"/>
</dbReference>
<dbReference type="PROSITE" id="PS00801">
    <property type="entry name" value="TRANSKETOLASE_1"/>
    <property type="match status" value="1"/>
</dbReference>
<dbReference type="AlphaFoldDB" id="A0A0S4S6R5"/>
<dbReference type="RefSeq" id="WP_059429621.1">
    <property type="nucleotide sequence ID" value="NZ_FAUT01000001.1"/>
</dbReference>
<comment type="function">
    <text evidence="10">Catalyzes the acyloin condensation reaction between C atoms 2 and 3 of pyruvate and glyceraldehyde 3-phosphate to yield 1-deoxy-D-xylulose-5-phosphate (DXP).</text>
</comment>
<dbReference type="GO" id="GO:0005829">
    <property type="term" value="C:cytosol"/>
    <property type="evidence" value="ECO:0007669"/>
    <property type="project" value="TreeGrafter"/>
</dbReference>
<evidence type="ECO:0000313" key="12">
    <source>
        <dbReference type="EMBL" id="CUU82586.1"/>
    </source>
</evidence>
<dbReference type="EMBL" id="FAVB01000003">
    <property type="protein sequence ID" value="CUU82586.1"/>
    <property type="molecule type" value="Genomic_DNA"/>
</dbReference>
<keyword evidence="9 10" id="KW-0414">Isoprene biosynthesis</keyword>
<keyword evidence="13" id="KW-1185">Reference proteome</keyword>
<feature type="binding site" evidence="10">
    <location>
        <position position="63"/>
    </location>
    <ligand>
        <name>thiamine diphosphate</name>
        <dbReference type="ChEBI" id="CHEBI:58937"/>
    </ligand>
</feature>
<dbReference type="NCBIfam" id="TIGR00204">
    <property type="entry name" value="dxs"/>
    <property type="match status" value="1"/>
</dbReference>
<feature type="binding site" evidence="10">
    <location>
        <position position="164"/>
    </location>
    <ligand>
        <name>Mg(2+)</name>
        <dbReference type="ChEBI" id="CHEBI:18420"/>
    </ligand>
</feature>
<comment type="subunit">
    <text evidence="3 10">Homodimer.</text>
</comment>
<dbReference type="Proteomes" id="UP000052237">
    <property type="component" value="Unassembled WGS sequence"/>
</dbReference>
<dbReference type="Gene3D" id="3.40.50.920">
    <property type="match status" value="1"/>
</dbReference>